<dbReference type="PROSITE" id="PS00912">
    <property type="entry name" value="DHODEHASE_2"/>
    <property type="match status" value="1"/>
</dbReference>
<dbReference type="InterPro" id="IPR049622">
    <property type="entry name" value="Dihydroorotate_DH_I"/>
</dbReference>
<evidence type="ECO:0000313" key="12">
    <source>
        <dbReference type="Proteomes" id="UP000287243"/>
    </source>
</evidence>
<reference evidence="11 12" key="1">
    <citation type="submission" date="2017-01" db="EMBL/GenBank/DDBJ databases">
        <title>First insights into the biology of 'candidatus Vampirococcus archaeovorus'.</title>
        <authorList>
            <person name="Kizina J."/>
            <person name="Jordan S."/>
            <person name="Stueber K."/>
            <person name="Reinhardt R."/>
            <person name="Harder J."/>
        </authorList>
    </citation>
    <scope>NUCLEOTIDE SEQUENCE [LARGE SCALE GENOMIC DNA]</scope>
    <source>
        <strain evidence="11 12">LiM</strain>
    </source>
</reference>
<evidence type="ECO:0000256" key="2">
    <source>
        <dbReference type="ARBA" id="ARBA00004725"/>
    </source>
</evidence>
<keyword evidence="8 9" id="KW-0560">Oxidoreductase</keyword>
<organism evidence="11 12">
    <name type="scientific">Velamenicoccus archaeovorus</name>
    <dbReference type="NCBI Taxonomy" id="1930593"/>
    <lineage>
        <taxon>Bacteria</taxon>
        <taxon>Pseudomonadati</taxon>
        <taxon>Candidatus Omnitrophota</taxon>
        <taxon>Candidatus Velamenicoccus</taxon>
    </lineage>
</organism>
<dbReference type="GO" id="GO:0006207">
    <property type="term" value="P:'de novo' pyrimidine nucleobase biosynthetic process"/>
    <property type="evidence" value="ECO:0007669"/>
    <property type="project" value="InterPro"/>
</dbReference>
<dbReference type="InterPro" id="IPR001295">
    <property type="entry name" value="Dihydroorotate_DH_CS"/>
</dbReference>
<feature type="active site" description="Nucleophile" evidence="9">
    <location>
        <position position="132"/>
    </location>
</feature>
<name>A0A410P6C3_VELA1</name>
<dbReference type="InterPro" id="IPR033888">
    <property type="entry name" value="DHOD_1B"/>
</dbReference>
<accession>A0A410P6C3</accession>
<evidence type="ECO:0000256" key="8">
    <source>
        <dbReference type="ARBA" id="ARBA00023002"/>
    </source>
</evidence>
<dbReference type="NCBIfam" id="TIGR01037">
    <property type="entry name" value="pyrD_sub1_fam"/>
    <property type="match status" value="1"/>
</dbReference>
<dbReference type="GO" id="GO:0004152">
    <property type="term" value="F:dihydroorotate dehydrogenase activity"/>
    <property type="evidence" value="ECO:0007669"/>
    <property type="project" value="UniProtKB-UniRule"/>
</dbReference>
<feature type="binding site" evidence="9">
    <location>
        <position position="167"/>
    </location>
    <ligand>
        <name>FMN</name>
        <dbReference type="ChEBI" id="CHEBI:58210"/>
    </ligand>
</feature>
<dbReference type="AlphaFoldDB" id="A0A410P6C3"/>
<dbReference type="Pfam" id="PF01180">
    <property type="entry name" value="DHO_dh"/>
    <property type="match status" value="1"/>
</dbReference>
<keyword evidence="4 9" id="KW-0963">Cytoplasm</keyword>
<feature type="binding site" evidence="9">
    <location>
        <begin position="71"/>
        <end position="75"/>
    </location>
    <ligand>
        <name>substrate</name>
    </ligand>
</feature>
<protein>
    <recommendedName>
        <fullName evidence="9">Dihydroorotate dehydrogenase</fullName>
        <shortName evidence="9">DHOD</shortName>
        <shortName evidence="9">DHODase</shortName>
        <shortName evidence="9">DHOdehase</shortName>
        <ecNumber evidence="9">1.3.-.-</ecNumber>
    </recommendedName>
</protein>
<dbReference type="PANTHER" id="PTHR48109">
    <property type="entry name" value="DIHYDROOROTATE DEHYDROGENASE (QUINONE), MITOCHONDRIAL-RELATED"/>
    <property type="match status" value="1"/>
</dbReference>
<evidence type="ECO:0000256" key="4">
    <source>
        <dbReference type="ARBA" id="ARBA00022490"/>
    </source>
</evidence>
<dbReference type="PANTHER" id="PTHR48109:SF1">
    <property type="entry name" value="DIHYDROOROTATE DEHYDROGENASE (FUMARATE)"/>
    <property type="match status" value="1"/>
</dbReference>
<evidence type="ECO:0000259" key="10">
    <source>
        <dbReference type="Pfam" id="PF01180"/>
    </source>
</evidence>
<keyword evidence="12" id="KW-1185">Reference proteome</keyword>
<evidence type="ECO:0000256" key="5">
    <source>
        <dbReference type="ARBA" id="ARBA00022630"/>
    </source>
</evidence>
<dbReference type="NCBIfam" id="NF005574">
    <property type="entry name" value="PRK07259.1"/>
    <property type="match status" value="1"/>
</dbReference>
<dbReference type="EC" id="1.3.-.-" evidence="9"/>
<dbReference type="OrthoDB" id="9794954at2"/>
<feature type="domain" description="Dihydroorotate dehydrogenase catalytic" evidence="10">
    <location>
        <begin position="6"/>
        <end position="288"/>
    </location>
</feature>
<feature type="binding site" evidence="9">
    <location>
        <position position="129"/>
    </location>
    <ligand>
        <name>substrate</name>
    </ligand>
</feature>
<comment type="caution">
    <text evidence="9">Lacks conserved residue(s) required for the propagation of feature annotation.</text>
</comment>
<keyword evidence="7 9" id="KW-0665">Pyrimidine biosynthesis</keyword>
<feature type="binding site" evidence="9">
    <location>
        <position position="193"/>
    </location>
    <ligand>
        <name>FMN</name>
        <dbReference type="ChEBI" id="CHEBI:58210"/>
    </ligand>
</feature>
<dbReference type="SUPFAM" id="SSF51395">
    <property type="entry name" value="FMN-linked oxidoreductases"/>
    <property type="match status" value="1"/>
</dbReference>
<proteinExistence type="inferred from homology"/>
<dbReference type="RefSeq" id="WP_128700677.1">
    <property type="nucleotide sequence ID" value="NZ_CP019384.1"/>
</dbReference>
<dbReference type="PROSITE" id="PS00911">
    <property type="entry name" value="DHODEHASE_1"/>
    <property type="match status" value="1"/>
</dbReference>
<keyword evidence="6 9" id="KW-0288">FMN</keyword>
<feature type="binding site" evidence="9">
    <location>
        <begin position="194"/>
        <end position="195"/>
    </location>
    <ligand>
        <name>substrate</name>
    </ligand>
</feature>
<gene>
    <name evidence="9" type="primary">pyrD</name>
    <name evidence="11" type="ORF">BU251_08250</name>
</gene>
<dbReference type="InterPro" id="IPR013785">
    <property type="entry name" value="Aldolase_TIM"/>
</dbReference>
<keyword evidence="5 9" id="KW-0285">Flavoprotein</keyword>
<comment type="cofactor">
    <cofactor evidence="9">
        <name>FMN</name>
        <dbReference type="ChEBI" id="CHEBI:58210"/>
    </cofactor>
    <text evidence="9">Binds 1 FMN per subunit.</text>
</comment>
<dbReference type="Gene3D" id="3.20.20.70">
    <property type="entry name" value="Aldolase class I"/>
    <property type="match status" value="1"/>
</dbReference>
<feature type="binding site" evidence="9">
    <location>
        <position position="219"/>
    </location>
    <ligand>
        <name>FMN</name>
        <dbReference type="ChEBI" id="CHEBI:58210"/>
    </ligand>
</feature>
<dbReference type="KEGG" id="vai:BU251_08250"/>
<evidence type="ECO:0000313" key="11">
    <source>
        <dbReference type="EMBL" id="QAT17710.1"/>
    </source>
</evidence>
<feature type="binding site" evidence="9">
    <location>
        <position position="47"/>
    </location>
    <ligand>
        <name>substrate</name>
    </ligand>
</feature>
<dbReference type="GO" id="GO:0005737">
    <property type="term" value="C:cytoplasm"/>
    <property type="evidence" value="ECO:0007669"/>
    <property type="project" value="UniProtKB-SubCell"/>
</dbReference>
<feature type="binding site" evidence="9">
    <location>
        <position position="23"/>
    </location>
    <ligand>
        <name>FMN</name>
        <dbReference type="ChEBI" id="CHEBI:58210"/>
    </ligand>
</feature>
<dbReference type="InterPro" id="IPR024920">
    <property type="entry name" value="Dihydroorotate_DH_1"/>
</dbReference>
<evidence type="ECO:0000256" key="1">
    <source>
        <dbReference type="ARBA" id="ARBA00004496"/>
    </source>
</evidence>
<dbReference type="GO" id="GO:0044205">
    <property type="term" value="P:'de novo' UMP biosynthetic process"/>
    <property type="evidence" value="ECO:0007669"/>
    <property type="project" value="UniProtKB-UniRule"/>
</dbReference>
<dbReference type="UniPathway" id="UPA00070"/>
<feature type="binding site" evidence="9">
    <location>
        <begin position="47"/>
        <end position="48"/>
    </location>
    <ligand>
        <name>FMN</name>
        <dbReference type="ChEBI" id="CHEBI:58210"/>
    </ligand>
</feature>
<dbReference type="EMBL" id="CP019384">
    <property type="protein sequence ID" value="QAT17710.1"/>
    <property type="molecule type" value="Genomic_DNA"/>
</dbReference>
<evidence type="ECO:0000256" key="7">
    <source>
        <dbReference type="ARBA" id="ARBA00022975"/>
    </source>
</evidence>
<evidence type="ECO:0000256" key="6">
    <source>
        <dbReference type="ARBA" id="ARBA00022643"/>
    </source>
</evidence>
<sequence length="306" mass="33013">MSKPNLKVAIGSLKLQNPVMVASGTFGYGREYADYVDPARLGAIVTKTITKNRREGNRPPRICETTGGMLNAIGLQNEGLEDFIQEKLPACRDAGTKLIVSVGGETSNEYGEVIEALNAYPEVAAYELNISCPNIEYKDKIISQDEELTHKVVRDVRQKTDRTLIVKLSPNVSDITRIARAVQDGGADAVSLVNTFLGMAVDVETRRPVLGNITGGLSGPAIKPMALRMVWQVYNKISLPIVGMGGIMNARDAVEFLIAGATAVAVGTANFVDPRTPLEVVEGIASYLSQHHYKDVKELIGSLNVS</sequence>
<dbReference type="InterPro" id="IPR005720">
    <property type="entry name" value="Dihydroorotate_DH_cat"/>
</dbReference>
<feature type="binding site" evidence="9">
    <location>
        <position position="129"/>
    </location>
    <ligand>
        <name>FMN</name>
        <dbReference type="ChEBI" id="CHEBI:58210"/>
    </ligand>
</feature>
<dbReference type="InterPro" id="IPR012135">
    <property type="entry name" value="Dihydroorotate_DH_1_2"/>
</dbReference>
<evidence type="ECO:0000256" key="3">
    <source>
        <dbReference type="ARBA" id="ARBA00008008"/>
    </source>
</evidence>
<dbReference type="PIRSF" id="PIRSF000164">
    <property type="entry name" value="DHO_oxidase"/>
    <property type="match status" value="1"/>
</dbReference>
<comment type="catalytic activity">
    <reaction evidence="9">
        <text>(S)-dihydroorotate + A = orotate + AH2</text>
        <dbReference type="Rhea" id="RHEA:18073"/>
        <dbReference type="ChEBI" id="CHEBI:13193"/>
        <dbReference type="ChEBI" id="CHEBI:17499"/>
        <dbReference type="ChEBI" id="CHEBI:30839"/>
        <dbReference type="ChEBI" id="CHEBI:30864"/>
    </reaction>
</comment>
<comment type="subcellular location">
    <subcellularLocation>
        <location evidence="1 9">Cytoplasm</location>
    </subcellularLocation>
</comment>
<comment type="pathway">
    <text evidence="2 9">Pyrimidine metabolism; UMP biosynthesis via de novo pathway.</text>
</comment>
<dbReference type="HAMAP" id="MF_00224">
    <property type="entry name" value="DHO_dh_type1"/>
    <property type="match status" value="1"/>
</dbReference>
<feature type="binding site" evidence="9">
    <location>
        <begin position="267"/>
        <end position="268"/>
    </location>
    <ligand>
        <name>FMN</name>
        <dbReference type="ChEBI" id="CHEBI:58210"/>
    </ligand>
</feature>
<feature type="binding site" evidence="9">
    <location>
        <begin position="245"/>
        <end position="246"/>
    </location>
    <ligand>
        <name>FMN</name>
        <dbReference type="ChEBI" id="CHEBI:58210"/>
    </ligand>
</feature>
<comment type="similarity">
    <text evidence="3 9">Belongs to the dihydroorotate dehydrogenase family. Type 1 subfamily.</text>
</comment>
<evidence type="ECO:0000256" key="9">
    <source>
        <dbReference type="HAMAP-Rule" id="MF_00224"/>
    </source>
</evidence>
<dbReference type="CDD" id="cd04740">
    <property type="entry name" value="DHOD_1B_like"/>
    <property type="match status" value="1"/>
</dbReference>
<dbReference type="FunFam" id="3.20.20.70:FF:000027">
    <property type="entry name" value="Dihydropyrimidine dehydrogenase [NADP(+)]"/>
    <property type="match status" value="1"/>
</dbReference>
<dbReference type="Proteomes" id="UP000287243">
    <property type="component" value="Chromosome"/>
</dbReference>
<comment type="function">
    <text evidence="9">Catalyzes the conversion of dihydroorotate to orotate.</text>
</comment>
<dbReference type="InterPro" id="IPR050074">
    <property type="entry name" value="DHO_dehydrogenase"/>
</dbReference>